<evidence type="ECO:0000259" key="13">
    <source>
        <dbReference type="Pfam" id="PF01545"/>
    </source>
</evidence>
<dbReference type="PANTHER" id="PTHR46531">
    <property type="entry name" value="ZINC TRANSPORTER 6"/>
    <property type="match status" value="1"/>
</dbReference>
<dbReference type="SUPFAM" id="SSF161111">
    <property type="entry name" value="Cation efflux protein transmembrane domain-like"/>
    <property type="match status" value="1"/>
</dbReference>
<evidence type="ECO:0000256" key="10">
    <source>
        <dbReference type="ARBA" id="ARBA00045455"/>
    </source>
</evidence>
<feature type="compositionally biased region" description="Acidic residues" evidence="11">
    <location>
        <begin position="579"/>
        <end position="588"/>
    </location>
</feature>
<dbReference type="EMBL" id="JAWZYT010000125">
    <property type="protein sequence ID" value="KAK4327784.1"/>
    <property type="molecule type" value="Genomic_DNA"/>
</dbReference>
<feature type="transmembrane region" description="Helical" evidence="12">
    <location>
        <begin position="173"/>
        <end position="197"/>
    </location>
</feature>
<evidence type="ECO:0000256" key="12">
    <source>
        <dbReference type="SAM" id="Phobius"/>
    </source>
</evidence>
<evidence type="ECO:0000256" key="11">
    <source>
        <dbReference type="SAM" id="MobiDB-lite"/>
    </source>
</evidence>
<feature type="region of interest" description="Disordered" evidence="11">
    <location>
        <begin position="1"/>
        <end position="39"/>
    </location>
</feature>
<dbReference type="Gene3D" id="1.20.1510.10">
    <property type="entry name" value="Cation efflux protein transmembrane domain"/>
    <property type="match status" value="1"/>
</dbReference>
<feature type="transmembrane region" description="Helical" evidence="12">
    <location>
        <begin position="137"/>
        <end position="161"/>
    </location>
</feature>
<dbReference type="GO" id="GO:0008324">
    <property type="term" value="F:monoatomic cation transmembrane transporter activity"/>
    <property type="evidence" value="ECO:0007669"/>
    <property type="project" value="InterPro"/>
</dbReference>
<dbReference type="Pfam" id="PF01545">
    <property type="entry name" value="Cation_efflux"/>
    <property type="match status" value="1"/>
</dbReference>
<evidence type="ECO:0000256" key="7">
    <source>
        <dbReference type="ARBA" id="ARBA00023065"/>
    </source>
</evidence>
<feature type="transmembrane region" description="Helical" evidence="12">
    <location>
        <begin position="75"/>
        <end position="93"/>
    </location>
</feature>
<keyword evidence="6" id="KW-0333">Golgi apparatus</keyword>
<evidence type="ECO:0000256" key="9">
    <source>
        <dbReference type="ARBA" id="ARBA00038600"/>
    </source>
</evidence>
<name>A0AAE1URP0_9EUCA</name>
<evidence type="ECO:0000256" key="6">
    <source>
        <dbReference type="ARBA" id="ARBA00023034"/>
    </source>
</evidence>
<evidence type="ECO:0000256" key="3">
    <source>
        <dbReference type="ARBA" id="ARBA00022692"/>
    </source>
</evidence>
<comment type="caution">
    <text evidence="14">The sequence shown here is derived from an EMBL/GenBank/DDBJ whole genome shotgun (WGS) entry which is preliminary data.</text>
</comment>
<feature type="region of interest" description="Disordered" evidence="11">
    <location>
        <begin position="488"/>
        <end position="604"/>
    </location>
</feature>
<organism evidence="14 15">
    <name type="scientific">Petrolisthes manimaculis</name>
    <dbReference type="NCBI Taxonomy" id="1843537"/>
    <lineage>
        <taxon>Eukaryota</taxon>
        <taxon>Metazoa</taxon>
        <taxon>Ecdysozoa</taxon>
        <taxon>Arthropoda</taxon>
        <taxon>Crustacea</taxon>
        <taxon>Multicrustacea</taxon>
        <taxon>Malacostraca</taxon>
        <taxon>Eumalacostraca</taxon>
        <taxon>Eucarida</taxon>
        <taxon>Decapoda</taxon>
        <taxon>Pleocyemata</taxon>
        <taxon>Anomura</taxon>
        <taxon>Galatheoidea</taxon>
        <taxon>Porcellanidae</taxon>
        <taxon>Petrolisthes</taxon>
    </lineage>
</organism>
<comment type="function">
    <text evidence="10">Has probably no intrinsic transporter activity but together with SLC30A5 forms a functional zinc ion:proton antiporter heterodimer, mediating zinc entry into the lumen of organelles along the secretory pathway. As part of that zinc ion:proton antiporter, contributes to zinc ion homeostasis within the early secretory pathway and regulates the activation and folding of enzymes like alkaline phosphatases and enzymes involved in phosphatidylinositol glycan anchor biosynthesis.</text>
</comment>
<feature type="transmembrane region" description="Helical" evidence="12">
    <location>
        <begin position="105"/>
        <end position="125"/>
    </location>
</feature>
<feature type="compositionally biased region" description="Polar residues" evidence="11">
    <location>
        <begin position="648"/>
        <end position="659"/>
    </location>
</feature>
<reference evidence="14" key="1">
    <citation type="submission" date="2023-11" db="EMBL/GenBank/DDBJ databases">
        <title>Genome assemblies of two species of porcelain crab, Petrolisthes cinctipes and Petrolisthes manimaculis (Anomura: Porcellanidae).</title>
        <authorList>
            <person name="Angst P."/>
        </authorList>
    </citation>
    <scope>NUCLEOTIDE SEQUENCE</scope>
    <source>
        <strain evidence="14">PB745_02</strain>
        <tissue evidence="14">Gill</tissue>
    </source>
</reference>
<protein>
    <recommendedName>
        <fullName evidence="13">Cation efflux protein transmembrane domain-containing protein</fullName>
    </recommendedName>
</protein>
<sequence>MSNTCVTLPDDKTTQVPDSIGNGVRQRGPTAEPGEGQDTPHYFIRPFREMRGGVWWVRRIGREVEWVCQQREGRITLALVGVNLGATLLLLSWCHTTQSMALMAYTYLSWFSLLSLVTRLVCVWSEGQRASTSFPCGYLRCEVAAVFASVTLSLLGAVVIVKECVERLVEPQVVHTGLLSVGGVGGLVLHLGMTGMARNPPLAQVLRVSQSSLLQEHVADMCHSLCVYVPSLTRLLLPRVDPVVLISIAGFLAILVDHLILQIYNYQWADSVAALVIALLTITTMFPLCVSSASILLQTTPGPILAPLDKCLREALTLDGVLEFRHEKFWALGVSGGRLVGGGGGGGGGSASLGGGGGGGVGGGGGGGGAAWGRPAATSVINTGTTPSWAGYGGLAGHHTPGDSGGFVLMGSLHVRIRRDANEQMVLAHVRERLATLVPLLTIQVYKDDWTRSSTTLQLLNDSARALVTSPSHSPHYVNVTYPTIYPRLPTPTPTPSSFPSHSHHHHQTPHPGFQSPRYLSSGTPRTSAPTSASHLSPDVTPGSSLAPSRNYYNPQSGPGHSHHGEGEASRSYHREHSNDDDDDDDDGDKGGKLSGWKAGGVTQHTDTFTHTSKAYNMSYESDSSTLSRDTHSPKPSPYYVNVDFSVKPNNMNQGTMSARRNDLPHNPR</sequence>
<dbReference type="InterPro" id="IPR058533">
    <property type="entry name" value="Cation_efflux_TM"/>
</dbReference>
<evidence type="ECO:0000256" key="2">
    <source>
        <dbReference type="ARBA" id="ARBA00022448"/>
    </source>
</evidence>
<proteinExistence type="predicted"/>
<feature type="transmembrane region" description="Helical" evidence="12">
    <location>
        <begin position="243"/>
        <end position="261"/>
    </location>
</feature>
<dbReference type="InterPro" id="IPR027469">
    <property type="entry name" value="Cation_efflux_TMD_sf"/>
</dbReference>
<feature type="domain" description="Cation efflux protein transmembrane" evidence="13">
    <location>
        <begin position="79"/>
        <end position="297"/>
    </location>
</feature>
<feature type="compositionally biased region" description="Basic and acidic residues" evidence="11">
    <location>
        <begin position="660"/>
        <end position="669"/>
    </location>
</feature>
<feature type="region of interest" description="Disordered" evidence="11">
    <location>
        <begin position="620"/>
        <end position="669"/>
    </location>
</feature>
<dbReference type="AlphaFoldDB" id="A0AAE1URP0"/>
<dbReference type="InterPro" id="IPR052005">
    <property type="entry name" value="CDF_SLC30A"/>
</dbReference>
<feature type="compositionally biased region" description="Basic and acidic residues" evidence="11">
    <location>
        <begin position="563"/>
        <end position="578"/>
    </location>
</feature>
<evidence type="ECO:0000256" key="8">
    <source>
        <dbReference type="ARBA" id="ARBA00023136"/>
    </source>
</evidence>
<evidence type="ECO:0000256" key="5">
    <source>
        <dbReference type="ARBA" id="ARBA00022989"/>
    </source>
</evidence>
<keyword evidence="15" id="KW-1185">Reference proteome</keyword>
<comment type="subunit">
    <text evidence="9">Heterodimer with SLC30A5; form a functional zinc ion transmembrane transporter.</text>
</comment>
<dbReference type="GO" id="GO:0005794">
    <property type="term" value="C:Golgi apparatus"/>
    <property type="evidence" value="ECO:0007669"/>
    <property type="project" value="UniProtKB-SubCell"/>
</dbReference>
<dbReference type="PANTHER" id="PTHR46531:SF1">
    <property type="entry name" value="ZINC TRANSPORTER 6"/>
    <property type="match status" value="1"/>
</dbReference>
<dbReference type="GO" id="GO:0006829">
    <property type="term" value="P:zinc ion transport"/>
    <property type="evidence" value="ECO:0007669"/>
    <property type="project" value="TreeGrafter"/>
</dbReference>
<feature type="transmembrane region" description="Helical" evidence="12">
    <location>
        <begin position="273"/>
        <end position="297"/>
    </location>
</feature>
<comment type="subcellular location">
    <subcellularLocation>
        <location evidence="1">Golgi apparatus</location>
        <location evidence="1">trans-Golgi network membrane</location>
        <topology evidence="1">Multi-pass membrane protein</topology>
    </subcellularLocation>
</comment>
<keyword evidence="8 12" id="KW-0472">Membrane</keyword>
<keyword evidence="5 12" id="KW-1133">Transmembrane helix</keyword>
<evidence type="ECO:0000313" key="14">
    <source>
        <dbReference type="EMBL" id="KAK4327784.1"/>
    </source>
</evidence>
<keyword evidence="3 12" id="KW-0812">Transmembrane</keyword>
<keyword evidence="4" id="KW-0862">Zinc</keyword>
<keyword evidence="2" id="KW-0813">Transport</keyword>
<evidence type="ECO:0000256" key="1">
    <source>
        <dbReference type="ARBA" id="ARBA00004166"/>
    </source>
</evidence>
<feature type="compositionally biased region" description="Polar residues" evidence="11">
    <location>
        <begin position="518"/>
        <end position="535"/>
    </location>
</feature>
<evidence type="ECO:0000313" key="15">
    <source>
        <dbReference type="Proteomes" id="UP001292094"/>
    </source>
</evidence>
<evidence type="ECO:0000256" key="4">
    <source>
        <dbReference type="ARBA" id="ARBA00022833"/>
    </source>
</evidence>
<feature type="compositionally biased region" description="Polar residues" evidence="11">
    <location>
        <begin position="542"/>
        <end position="556"/>
    </location>
</feature>
<gene>
    <name evidence="14" type="ORF">Pmani_001754</name>
</gene>
<dbReference type="GO" id="GO:0016020">
    <property type="term" value="C:membrane"/>
    <property type="evidence" value="ECO:0007669"/>
    <property type="project" value="InterPro"/>
</dbReference>
<dbReference type="Proteomes" id="UP001292094">
    <property type="component" value="Unassembled WGS sequence"/>
</dbReference>
<keyword evidence="7" id="KW-0406">Ion transport</keyword>
<accession>A0AAE1URP0</accession>